<accession>A0A8J4YD11</accession>
<name>A0A8J4YD11_CHIOP</name>
<sequence>MGAEGRNLVPCYRNVSTSPKGADEDCSMWMSRGVSSGPLWFPCGSPKGITTLTLRTATVYHSEDVTRCLVVLLRDPGEGGSPERLLGTPYVDSGTCPRDASMGCAARLMNTARLGESLQAGHDRRTACKINVAMTDLRVASMCGAGDKWPDAKPV</sequence>
<evidence type="ECO:0000313" key="2">
    <source>
        <dbReference type="Proteomes" id="UP000770661"/>
    </source>
</evidence>
<dbReference type="Proteomes" id="UP000770661">
    <property type="component" value="Unassembled WGS sequence"/>
</dbReference>
<reference evidence="1" key="1">
    <citation type="submission" date="2020-07" db="EMBL/GenBank/DDBJ databases">
        <title>The High-quality genome of the commercially important snow crab, Chionoecetes opilio.</title>
        <authorList>
            <person name="Jeong J.-H."/>
            <person name="Ryu S."/>
        </authorList>
    </citation>
    <scope>NUCLEOTIDE SEQUENCE</scope>
    <source>
        <strain evidence="1">MADBK_172401_WGS</strain>
        <tissue evidence="1">Digestive gland</tissue>
    </source>
</reference>
<gene>
    <name evidence="1" type="ORF">GWK47_046435</name>
</gene>
<evidence type="ECO:0000313" key="1">
    <source>
        <dbReference type="EMBL" id="KAG0721461.1"/>
    </source>
</evidence>
<keyword evidence="2" id="KW-1185">Reference proteome</keyword>
<protein>
    <submittedName>
        <fullName evidence="1">Uncharacterized protein</fullName>
    </submittedName>
</protein>
<proteinExistence type="predicted"/>
<comment type="caution">
    <text evidence="1">The sequence shown here is derived from an EMBL/GenBank/DDBJ whole genome shotgun (WGS) entry which is preliminary data.</text>
</comment>
<organism evidence="1 2">
    <name type="scientific">Chionoecetes opilio</name>
    <name type="common">Atlantic snow crab</name>
    <name type="synonym">Cancer opilio</name>
    <dbReference type="NCBI Taxonomy" id="41210"/>
    <lineage>
        <taxon>Eukaryota</taxon>
        <taxon>Metazoa</taxon>
        <taxon>Ecdysozoa</taxon>
        <taxon>Arthropoda</taxon>
        <taxon>Crustacea</taxon>
        <taxon>Multicrustacea</taxon>
        <taxon>Malacostraca</taxon>
        <taxon>Eumalacostraca</taxon>
        <taxon>Eucarida</taxon>
        <taxon>Decapoda</taxon>
        <taxon>Pleocyemata</taxon>
        <taxon>Brachyura</taxon>
        <taxon>Eubrachyura</taxon>
        <taxon>Majoidea</taxon>
        <taxon>Majidae</taxon>
        <taxon>Chionoecetes</taxon>
    </lineage>
</organism>
<dbReference type="AlphaFoldDB" id="A0A8J4YD11"/>
<dbReference type="EMBL" id="JACEEZ010011100">
    <property type="protein sequence ID" value="KAG0721461.1"/>
    <property type="molecule type" value="Genomic_DNA"/>
</dbReference>